<dbReference type="Pfam" id="PF03281">
    <property type="entry name" value="Mab-21"/>
    <property type="match status" value="1"/>
</dbReference>
<comment type="caution">
    <text evidence="5">The sequence shown here is derived from an EMBL/GenBank/DDBJ whole genome shotgun (WGS) entry which is preliminary data.</text>
</comment>
<dbReference type="SMART" id="SM01265">
    <property type="entry name" value="Mab-21"/>
    <property type="match status" value="1"/>
</dbReference>
<comment type="similarity">
    <text evidence="1">Belongs to the mab-21 family.</text>
</comment>
<keyword evidence="2" id="KW-0802">TPR repeat</keyword>
<evidence type="ECO:0000259" key="3">
    <source>
        <dbReference type="Pfam" id="PF03281"/>
    </source>
</evidence>
<evidence type="ECO:0008006" key="7">
    <source>
        <dbReference type="Google" id="ProtNLM"/>
    </source>
</evidence>
<dbReference type="PROSITE" id="PS50005">
    <property type="entry name" value="TPR"/>
    <property type="match status" value="1"/>
</dbReference>
<sequence length="768" mass="89379">MDPNPRNQEYDKDKNMYGMKKIMYLQKYGVKSFPYRGRRKFTPSISKSLDGGIVISNDVFGLTIRQFERVYKVCLDRRKTHEQWILNLRYPDKCSNEYLEYLQDCVYYNEDILPWPGNAQRDNYCYKRLVCTIGSEINIRTRQRLLIVIDIIQNLIETKTTQISSGSLAEGMDLPGSDVDKMICLDNVDVIQNVRNIKHQIQHTTLVMEPDKDYPGFTRLRLIVESEEDTYIILSECCERTSNGEYVSVERFLHNIRQLIPANQISSHGPCFSDTDQNFDMAICLQSKSLPYIAIQWVTRRRHQWPPNVVIDKIVNNGCLLVPIGPRTTSENNLLWRLSFSVAEKQLVHSFNFTQLLCYGLLKLTLKRIINTNDGVKDLLCSYFLKTALFWVSEEVEFEIFKLHKLFYCFFLCLDKLVFWINNCFCPNYFIPKHNMFLGKVDQSNNKKLLSVLNSIKCGGMDGLMNNVFPAESVNHSLSSTNREKSFIILDFFFYKACEVPIPSRNMHSCYKSLQYVKSLKMFASPKFITDTCDYYYGLISQYTAQMLPPPNTKSKGNTIHKLYHRHLKDGIRTDAVSGWLLYASYYYVTGQYNVTLKLTEYVLSRCTHDMVQLNRDFYKEEDINSYRQNVHSKLTFIDRMKLATVNNTRYMRYSSLIPEELKLEVEDGDIDIPPVVMSFCLRFLCHQHLGDIFNRKKALNDLLLAVENDCFVSSDELSDSKTILGVCYEISGDITNAYQYFDEALEVDEFVCRSAKARKSTLLFALT</sequence>
<dbReference type="InterPro" id="IPR024810">
    <property type="entry name" value="MAB21L/cGLR"/>
</dbReference>
<dbReference type="InterPro" id="IPR019734">
    <property type="entry name" value="TPR_rpt"/>
</dbReference>
<dbReference type="PANTHER" id="PTHR10656">
    <property type="entry name" value="CELL FATE DETERMINING PROTEIN MAB21-RELATED"/>
    <property type="match status" value="1"/>
</dbReference>
<dbReference type="EMBL" id="UYJE01003898">
    <property type="protein sequence ID" value="VDI23259.1"/>
    <property type="molecule type" value="Genomic_DNA"/>
</dbReference>
<evidence type="ECO:0000313" key="5">
    <source>
        <dbReference type="EMBL" id="VDI23259.1"/>
    </source>
</evidence>
<dbReference type="PANTHER" id="PTHR10656:SF69">
    <property type="entry name" value="MAB-21-LIKE HHH_H2TH-LIKE DOMAIN-CONTAINING PROTEIN"/>
    <property type="match status" value="1"/>
</dbReference>
<feature type="repeat" description="TPR" evidence="2">
    <location>
        <begin position="719"/>
        <end position="752"/>
    </location>
</feature>
<evidence type="ECO:0000313" key="6">
    <source>
        <dbReference type="Proteomes" id="UP000596742"/>
    </source>
</evidence>
<evidence type="ECO:0000259" key="4">
    <source>
        <dbReference type="Pfam" id="PF20266"/>
    </source>
</evidence>
<accession>A0A8B6DPL6</accession>
<keyword evidence="6" id="KW-1185">Reference proteome</keyword>
<dbReference type="InterPro" id="IPR046903">
    <property type="entry name" value="Mab-21-like_nuc_Trfase"/>
</dbReference>
<evidence type="ECO:0000256" key="2">
    <source>
        <dbReference type="PROSITE-ProRule" id="PRU00339"/>
    </source>
</evidence>
<feature type="domain" description="Mab-21-like HhH/H2TH-like" evidence="4">
    <location>
        <begin position="373"/>
        <end position="450"/>
    </location>
</feature>
<dbReference type="Proteomes" id="UP000596742">
    <property type="component" value="Unassembled WGS sequence"/>
</dbReference>
<dbReference type="Pfam" id="PF20266">
    <property type="entry name" value="Mab-21_C"/>
    <property type="match status" value="1"/>
</dbReference>
<name>A0A8B6DPL6_MYTGA</name>
<dbReference type="InterPro" id="IPR046906">
    <property type="entry name" value="Mab-21_HhH/H2TH-like"/>
</dbReference>
<dbReference type="AlphaFoldDB" id="A0A8B6DPL6"/>
<protein>
    <recommendedName>
        <fullName evidence="7">Mab-21-like HhH/H2TH-like domain-containing protein</fullName>
    </recommendedName>
</protein>
<dbReference type="OrthoDB" id="6137820at2759"/>
<organism evidence="5 6">
    <name type="scientific">Mytilus galloprovincialis</name>
    <name type="common">Mediterranean mussel</name>
    <dbReference type="NCBI Taxonomy" id="29158"/>
    <lineage>
        <taxon>Eukaryota</taxon>
        <taxon>Metazoa</taxon>
        <taxon>Spiralia</taxon>
        <taxon>Lophotrochozoa</taxon>
        <taxon>Mollusca</taxon>
        <taxon>Bivalvia</taxon>
        <taxon>Autobranchia</taxon>
        <taxon>Pteriomorphia</taxon>
        <taxon>Mytilida</taxon>
        <taxon>Mytiloidea</taxon>
        <taxon>Mytilidae</taxon>
        <taxon>Mytilinae</taxon>
        <taxon>Mytilus</taxon>
    </lineage>
</organism>
<evidence type="ECO:0000256" key="1">
    <source>
        <dbReference type="ARBA" id="ARBA00008307"/>
    </source>
</evidence>
<feature type="domain" description="Mab-21-like nucleotidyltransferase" evidence="3">
    <location>
        <begin position="280"/>
        <end position="349"/>
    </location>
</feature>
<dbReference type="Gene3D" id="1.10.1410.40">
    <property type="match status" value="1"/>
</dbReference>
<proteinExistence type="inferred from homology"/>
<gene>
    <name evidence="5" type="ORF">MGAL_10B047653</name>
</gene>
<reference evidence="5" key="1">
    <citation type="submission" date="2018-11" db="EMBL/GenBank/DDBJ databases">
        <authorList>
            <person name="Alioto T."/>
            <person name="Alioto T."/>
        </authorList>
    </citation>
    <scope>NUCLEOTIDE SEQUENCE</scope>
</reference>